<dbReference type="GO" id="GO:0003690">
    <property type="term" value="F:double-stranded DNA binding"/>
    <property type="evidence" value="ECO:0007669"/>
    <property type="project" value="TreeGrafter"/>
</dbReference>
<gene>
    <name evidence="2" type="ORF">KI387_013921</name>
</gene>
<dbReference type="AlphaFoldDB" id="A0AA38CPQ9"/>
<dbReference type="InterPro" id="IPR014893">
    <property type="entry name" value="Ku_PK_bind"/>
</dbReference>
<comment type="caution">
    <text evidence="2">The sequence shown here is derived from an EMBL/GenBank/DDBJ whole genome shotgun (WGS) entry which is preliminary data.</text>
</comment>
<dbReference type="SUPFAM" id="SSF101420">
    <property type="entry name" value="C-terminal domain of Ku80"/>
    <property type="match status" value="1"/>
</dbReference>
<organism evidence="2 3">
    <name type="scientific">Taxus chinensis</name>
    <name type="common">Chinese yew</name>
    <name type="synonym">Taxus wallichiana var. chinensis</name>
    <dbReference type="NCBI Taxonomy" id="29808"/>
    <lineage>
        <taxon>Eukaryota</taxon>
        <taxon>Viridiplantae</taxon>
        <taxon>Streptophyta</taxon>
        <taxon>Embryophyta</taxon>
        <taxon>Tracheophyta</taxon>
        <taxon>Spermatophyta</taxon>
        <taxon>Pinopsida</taxon>
        <taxon>Pinidae</taxon>
        <taxon>Conifers II</taxon>
        <taxon>Cupressales</taxon>
        <taxon>Taxaceae</taxon>
        <taxon>Taxus</taxon>
    </lineage>
</organism>
<feature type="domain" description="Ku C-terminal" evidence="1">
    <location>
        <begin position="103"/>
        <end position="205"/>
    </location>
</feature>
<dbReference type="OMA" id="RENRYHK"/>
<dbReference type="GO" id="GO:0000723">
    <property type="term" value="P:telomere maintenance"/>
    <property type="evidence" value="ECO:0007669"/>
    <property type="project" value="TreeGrafter"/>
</dbReference>
<proteinExistence type="predicted"/>
<dbReference type="GO" id="GO:0042162">
    <property type="term" value="F:telomeric DNA binding"/>
    <property type="evidence" value="ECO:0007669"/>
    <property type="project" value="TreeGrafter"/>
</dbReference>
<reference evidence="2 3" key="1">
    <citation type="journal article" date="2021" name="Nat. Plants">
        <title>The Taxus genome provides insights into paclitaxel biosynthesis.</title>
        <authorList>
            <person name="Xiong X."/>
            <person name="Gou J."/>
            <person name="Liao Q."/>
            <person name="Li Y."/>
            <person name="Zhou Q."/>
            <person name="Bi G."/>
            <person name="Li C."/>
            <person name="Du R."/>
            <person name="Wang X."/>
            <person name="Sun T."/>
            <person name="Guo L."/>
            <person name="Liang H."/>
            <person name="Lu P."/>
            <person name="Wu Y."/>
            <person name="Zhang Z."/>
            <person name="Ro D.K."/>
            <person name="Shang Y."/>
            <person name="Huang S."/>
            <person name="Yan J."/>
        </authorList>
    </citation>
    <scope>NUCLEOTIDE SEQUENCE [LARGE SCALE GENOMIC DNA]</scope>
    <source>
        <strain evidence="2">Ta-2019</strain>
    </source>
</reference>
<dbReference type="Gene3D" id="1.25.40.240">
    <property type="entry name" value="Ku, C-terminal domain"/>
    <property type="match status" value="1"/>
</dbReference>
<dbReference type="EMBL" id="JAHRHJ020000009">
    <property type="protein sequence ID" value="KAH9302338.1"/>
    <property type="molecule type" value="Genomic_DNA"/>
</dbReference>
<feature type="non-terminal residue" evidence="2">
    <location>
        <position position="206"/>
    </location>
</feature>
<dbReference type="GO" id="GO:0006303">
    <property type="term" value="P:double-strand break repair via nonhomologous end joining"/>
    <property type="evidence" value="ECO:0007669"/>
    <property type="project" value="TreeGrafter"/>
</dbReference>
<evidence type="ECO:0000313" key="3">
    <source>
        <dbReference type="Proteomes" id="UP000824469"/>
    </source>
</evidence>
<dbReference type="PANTHER" id="PTHR12604">
    <property type="entry name" value="KU AUTOANTIGEN DNA HELICASE"/>
    <property type="match status" value="1"/>
</dbReference>
<name>A0AA38CPQ9_TAXCH</name>
<evidence type="ECO:0000313" key="2">
    <source>
        <dbReference type="EMBL" id="KAH9302338.1"/>
    </source>
</evidence>
<dbReference type="InterPro" id="IPR036494">
    <property type="entry name" value="Ku_C_sf"/>
</dbReference>
<accession>A0AA38CPQ9</accession>
<evidence type="ECO:0000259" key="1">
    <source>
        <dbReference type="Pfam" id="PF08785"/>
    </source>
</evidence>
<keyword evidence="3" id="KW-1185">Reference proteome</keyword>
<feature type="non-terminal residue" evidence="2">
    <location>
        <position position="1"/>
    </location>
</feature>
<dbReference type="Proteomes" id="UP000824469">
    <property type="component" value="Unassembled WGS sequence"/>
</dbReference>
<dbReference type="Pfam" id="PF08785">
    <property type="entry name" value="Ku_PK_bind"/>
    <property type="match status" value="1"/>
</dbReference>
<dbReference type="PANTHER" id="PTHR12604:SF4">
    <property type="entry name" value="X-RAY REPAIR CROSS-COMPLEMENTING PROTEIN 5"/>
    <property type="match status" value="1"/>
</dbReference>
<sequence length="206" mass="23473">FLDAKLKKPDADVPPVDDLLRMIVEPDPEIVSENELAINRFCSQFQLKLNPKKDKASRSFWRDKPSLPEEVGKDVGDDFADLQSDISFDSLAARKVEQVGGLTPVQDFEAMLARRDSDEWVPKAIREMKKLITDLLDNSYNRNTYNKSLDCLIALRSGCVQQEEPMEFNNFMCDLAIKCKGKRLNDFWELIVSKNLTLINKGEAAD</sequence>
<dbReference type="GO" id="GO:0043564">
    <property type="term" value="C:Ku70:Ku80 complex"/>
    <property type="evidence" value="ECO:0007669"/>
    <property type="project" value="TreeGrafter"/>
</dbReference>
<protein>
    <recommendedName>
        <fullName evidence="1">Ku C-terminal domain-containing protein</fullName>
    </recommendedName>
</protein>